<name>G5NEP3_SALET</name>
<protein>
    <submittedName>
        <fullName evidence="2">Uncharacterized protein</fullName>
    </submittedName>
</protein>
<feature type="region of interest" description="Disordered" evidence="1">
    <location>
        <begin position="1"/>
        <end position="31"/>
    </location>
</feature>
<accession>G5NEP3</accession>
<sequence>MTPIPETTSQTSSAAADSRWLTRPAISRKWR</sequence>
<dbReference type="Proteomes" id="UP000003532">
    <property type="component" value="Unassembled WGS sequence"/>
</dbReference>
<evidence type="ECO:0000313" key="3">
    <source>
        <dbReference type="Proteomes" id="UP000003532"/>
    </source>
</evidence>
<reference evidence="2 3" key="1">
    <citation type="journal article" date="2011" name="BMC Genomics">
        <title>Genome sequencing reveals diversification of virulence factor content and possible host adaptation in distinct subpopulations of Salmonella enterica.</title>
        <authorList>
            <person name="den Bakker H.C."/>
            <person name="Moreno Switt A.I."/>
            <person name="Govoni G."/>
            <person name="Cummings C.A."/>
            <person name="Ranieri M.L."/>
            <person name="Degoricija L."/>
            <person name="Hoelzer K."/>
            <person name="Rodriguez-Rivera L.D."/>
            <person name="Brown S."/>
            <person name="Bolchacova E."/>
            <person name="Furtado M.R."/>
            <person name="Wiedmann M."/>
        </authorList>
    </citation>
    <scope>NUCLEOTIDE SEQUENCE [LARGE SCALE GENOMIC DNA]</scope>
    <source>
        <strain evidence="2 3">R8-3668</strain>
    </source>
</reference>
<dbReference type="AlphaFoldDB" id="G5NEP3"/>
<comment type="caution">
    <text evidence="2">The sequence shown here is derived from an EMBL/GenBank/DDBJ whole genome shotgun (WGS) entry which is preliminary data.</text>
</comment>
<evidence type="ECO:0000313" key="2">
    <source>
        <dbReference type="EMBL" id="EHC56236.1"/>
    </source>
</evidence>
<evidence type="ECO:0000256" key="1">
    <source>
        <dbReference type="SAM" id="MobiDB-lite"/>
    </source>
</evidence>
<gene>
    <name evidence="2" type="ORF">LTSEINV_3180</name>
</gene>
<feature type="non-terminal residue" evidence="2">
    <location>
        <position position="31"/>
    </location>
</feature>
<proteinExistence type="predicted"/>
<feature type="compositionally biased region" description="Low complexity" evidence="1">
    <location>
        <begin position="7"/>
        <end position="16"/>
    </location>
</feature>
<dbReference type="EMBL" id="AFCO01001046">
    <property type="protein sequence ID" value="EHC56236.1"/>
    <property type="molecule type" value="Genomic_DNA"/>
</dbReference>
<organism evidence="2 3">
    <name type="scientific">Salmonella enterica subsp. enterica serovar Inverness str. R8-3668</name>
    <dbReference type="NCBI Taxonomy" id="913075"/>
    <lineage>
        <taxon>Bacteria</taxon>
        <taxon>Pseudomonadati</taxon>
        <taxon>Pseudomonadota</taxon>
        <taxon>Gammaproteobacteria</taxon>
        <taxon>Enterobacterales</taxon>
        <taxon>Enterobacteriaceae</taxon>
        <taxon>Salmonella</taxon>
    </lineage>
</organism>